<reference evidence="5 6" key="1">
    <citation type="submission" date="2023-04" db="EMBL/GenBank/DDBJ databases">
        <title>A long-awaited taxogenomic arrangement of the family Halomonadaceae.</title>
        <authorList>
            <person name="De La Haba R."/>
            <person name="Chuvochina M."/>
            <person name="Wittouck S."/>
            <person name="Arahal D.R."/>
            <person name="Sanchez-Porro C."/>
            <person name="Hugenholtz P."/>
            <person name="Ventosa A."/>
        </authorList>
    </citation>
    <scope>NUCLEOTIDE SEQUENCE [LARGE SCALE GENOMIC DNA]</scope>
    <source>
        <strain evidence="5 6">DSM 26770</strain>
    </source>
</reference>
<gene>
    <name evidence="5" type="ORF">QC821_07755</name>
</gene>
<evidence type="ECO:0000313" key="5">
    <source>
        <dbReference type="EMBL" id="MDR5905161.1"/>
    </source>
</evidence>
<dbReference type="GO" id="GO:0016787">
    <property type="term" value="F:hydrolase activity"/>
    <property type="evidence" value="ECO:0007669"/>
    <property type="project" value="UniProtKB-KW"/>
</dbReference>
<dbReference type="Gene3D" id="3.40.50.1820">
    <property type="entry name" value="alpha/beta hydrolase"/>
    <property type="match status" value="1"/>
</dbReference>
<dbReference type="PIRSF" id="PIRSF031982">
    <property type="entry name" value="UCP031982_abhydr"/>
    <property type="match status" value="1"/>
</dbReference>
<feature type="domain" description="AB hydrolase-1" evidence="4">
    <location>
        <begin position="79"/>
        <end position="176"/>
    </location>
</feature>
<dbReference type="RefSeq" id="WP_309719265.1">
    <property type="nucleotide sequence ID" value="NZ_JARWAM010000005.1"/>
</dbReference>
<organism evidence="5 6">
    <name type="scientific">Franzmannia qiaohouensis</name>
    <dbReference type="NCBI Taxonomy" id="1329370"/>
    <lineage>
        <taxon>Bacteria</taxon>
        <taxon>Pseudomonadati</taxon>
        <taxon>Pseudomonadota</taxon>
        <taxon>Gammaproteobacteria</taxon>
        <taxon>Oceanospirillales</taxon>
        <taxon>Halomonadaceae</taxon>
        <taxon>Franzmannia</taxon>
    </lineage>
</organism>
<evidence type="ECO:0000256" key="3">
    <source>
        <dbReference type="SAM" id="SignalP"/>
    </source>
</evidence>
<keyword evidence="3" id="KW-0732">Signal</keyword>
<dbReference type="InterPro" id="IPR029058">
    <property type="entry name" value="AB_hydrolase_fold"/>
</dbReference>
<proteinExistence type="inferred from homology"/>
<dbReference type="SUPFAM" id="SSF53474">
    <property type="entry name" value="alpha/beta-Hydrolases"/>
    <property type="match status" value="1"/>
</dbReference>
<dbReference type="InterPro" id="IPR016986">
    <property type="entry name" value="UCP031982_abhydr"/>
</dbReference>
<dbReference type="Proteomes" id="UP001251374">
    <property type="component" value="Unassembled WGS sequence"/>
</dbReference>
<comment type="caution">
    <text evidence="5">The sequence shown here is derived from an EMBL/GenBank/DDBJ whole genome shotgun (WGS) entry which is preliminary data.</text>
</comment>
<evidence type="ECO:0000256" key="2">
    <source>
        <dbReference type="ARBA" id="ARBA00038115"/>
    </source>
</evidence>
<name>A0ABU1HCG9_9GAMM</name>
<keyword evidence="1 5" id="KW-0378">Hydrolase</keyword>
<evidence type="ECO:0000313" key="6">
    <source>
        <dbReference type="Proteomes" id="UP001251374"/>
    </source>
</evidence>
<evidence type="ECO:0000256" key="1">
    <source>
        <dbReference type="ARBA" id="ARBA00022801"/>
    </source>
</evidence>
<comment type="similarity">
    <text evidence="2">Belongs to the AB hydrolase superfamily. FUS2 hydrolase family.</text>
</comment>
<dbReference type="InterPro" id="IPR050261">
    <property type="entry name" value="FrsA_esterase"/>
</dbReference>
<dbReference type="Pfam" id="PF00561">
    <property type="entry name" value="Abhydrolase_1"/>
    <property type="match status" value="1"/>
</dbReference>
<keyword evidence="6" id="KW-1185">Reference proteome</keyword>
<dbReference type="InterPro" id="IPR000073">
    <property type="entry name" value="AB_hydrolase_1"/>
</dbReference>
<accession>A0ABU1HCG9</accession>
<protein>
    <submittedName>
        <fullName evidence="5">Alpha/beta fold hydrolase</fullName>
    </submittedName>
</protein>
<dbReference type="EMBL" id="JARWAM010000005">
    <property type="protein sequence ID" value="MDR5905161.1"/>
    <property type="molecule type" value="Genomic_DNA"/>
</dbReference>
<evidence type="ECO:0000259" key="4">
    <source>
        <dbReference type="Pfam" id="PF00561"/>
    </source>
</evidence>
<dbReference type="PANTHER" id="PTHR22946">
    <property type="entry name" value="DIENELACTONE HYDROLASE DOMAIN-CONTAINING PROTEIN-RELATED"/>
    <property type="match status" value="1"/>
</dbReference>
<sequence length="339" mass="35922">MKALCLAAVLCVYCLSALAEPIAGYDRLDIAASHRSHLIEGSLWYPAGTPTYRSVIGSGPIFQGESAYVGAAIAEGRHPLILLSHGSGGNMNSLAWLASALAQRGAMVLAVNHPGSTTGDSSPRRSIGLWERARDLSAALDQLLDDPLFAPYVDASRIAALGFSLGGATALNLAGLRVDWSAFGDYCERARGDEVDCQFFAKGGIVPDTLPDGVERNALDPRVMQAIAVDPGFAYAFTDASVVARKRPTLLINLGDPASRWSAVDLGPRGSGLATRLANATYVEIAPANHFTFLAECTEQGEARLAEEEDDPICSDPLGADRRQIHQEAIATITRFLGL</sequence>
<feature type="signal peptide" evidence="3">
    <location>
        <begin position="1"/>
        <end position="19"/>
    </location>
</feature>
<feature type="chain" id="PRO_5045763327" evidence="3">
    <location>
        <begin position="20"/>
        <end position="339"/>
    </location>
</feature>
<dbReference type="PANTHER" id="PTHR22946:SF9">
    <property type="entry name" value="POLYKETIDE TRANSFERASE AF380"/>
    <property type="match status" value="1"/>
</dbReference>